<dbReference type="InterPro" id="IPR029005">
    <property type="entry name" value="LIM-bd/SEUSS"/>
</dbReference>
<feature type="non-terminal residue" evidence="1">
    <location>
        <position position="1"/>
    </location>
</feature>
<protein>
    <submittedName>
        <fullName evidence="1">Uncharacterized protein</fullName>
    </submittedName>
</protein>
<feature type="non-terminal residue" evidence="1">
    <location>
        <position position="188"/>
    </location>
</feature>
<dbReference type="STRING" id="869754.A0A1A0HBU1"/>
<dbReference type="Pfam" id="PF01803">
    <property type="entry name" value="LIM_bind"/>
    <property type="match status" value="1"/>
</dbReference>
<keyword evidence="2" id="KW-1185">Reference proteome</keyword>
<dbReference type="EMBL" id="LXTC01000003">
    <property type="protein sequence ID" value="OBA21450.1"/>
    <property type="molecule type" value="Genomic_DNA"/>
</dbReference>
<evidence type="ECO:0000313" key="1">
    <source>
        <dbReference type="EMBL" id="OBA21450.1"/>
    </source>
</evidence>
<dbReference type="OrthoDB" id="774557at2759"/>
<evidence type="ECO:0000313" key="2">
    <source>
        <dbReference type="Proteomes" id="UP000092555"/>
    </source>
</evidence>
<proteinExistence type="predicted"/>
<accession>A0A1A0HBU1</accession>
<reference evidence="1 2" key="1">
    <citation type="submission" date="2016-05" db="EMBL/GenBank/DDBJ databases">
        <title>Comparative genomics of biotechnologically important yeasts.</title>
        <authorList>
            <consortium name="DOE Joint Genome Institute"/>
            <person name="Riley R."/>
            <person name="Haridas S."/>
            <person name="Wolfe K.H."/>
            <person name="Lopes M.R."/>
            <person name="Hittinger C.T."/>
            <person name="Goker M."/>
            <person name="Salamov A."/>
            <person name="Wisecaver J."/>
            <person name="Long T.M."/>
            <person name="Aerts A.L."/>
            <person name="Barry K."/>
            <person name="Choi C."/>
            <person name="Clum A."/>
            <person name="Coughlan A.Y."/>
            <person name="Deshpande S."/>
            <person name="Douglass A.P."/>
            <person name="Hanson S.J."/>
            <person name="Klenk H.-P."/>
            <person name="LaButti K."/>
            <person name="Lapidus A."/>
            <person name="Lindquist E."/>
            <person name="Lipzen A."/>
            <person name="Meier-kolthoff J.P."/>
            <person name="Ohm R.A."/>
            <person name="Otillar R.P."/>
            <person name="Pangilinan J."/>
            <person name="Peng Y."/>
            <person name="Rokas A."/>
            <person name="Rosa C.A."/>
            <person name="Scheuner C."/>
            <person name="Sibirny A.A."/>
            <person name="Slot J.C."/>
            <person name="Stielow J.B."/>
            <person name="Sun H."/>
            <person name="Kurtzman C.P."/>
            <person name="Blackwell M."/>
            <person name="Grigoriev I.V."/>
            <person name="Jeffries T.W."/>
        </authorList>
    </citation>
    <scope>NUCLEOTIDE SEQUENCE [LARGE SCALE GENOMIC DNA]</scope>
    <source>
        <strain evidence="1 2">NRRL YB-4993</strain>
    </source>
</reference>
<dbReference type="AlphaFoldDB" id="A0A1A0HBU1"/>
<organism evidence="1 2">
    <name type="scientific">Metschnikowia bicuspidata var. bicuspidata NRRL YB-4993</name>
    <dbReference type="NCBI Taxonomy" id="869754"/>
    <lineage>
        <taxon>Eukaryota</taxon>
        <taxon>Fungi</taxon>
        <taxon>Dikarya</taxon>
        <taxon>Ascomycota</taxon>
        <taxon>Saccharomycotina</taxon>
        <taxon>Pichiomycetes</taxon>
        <taxon>Metschnikowiaceae</taxon>
        <taxon>Metschnikowia</taxon>
    </lineage>
</organism>
<dbReference type="RefSeq" id="XP_018711960.1">
    <property type="nucleotide sequence ID" value="XM_018855141.1"/>
</dbReference>
<sequence>SASNLYQLNASTAPRFLHAQAIANCVAKHHLSLTGFRYLFLEEGHMTLMCRVHVSFYYSDGSSATALGTCCFFMARDLHVQQLDCRISAFQRLISMEALQQRWAAHQAMQKNGQVQPQDGRGPDFYQHMALDAECCKTMQTCGLSPGAMRVMQIGDVMACLHPLMRYTRAGNIASPLRALERFVETKS</sequence>
<name>A0A1A0HBU1_9ASCO</name>
<gene>
    <name evidence="1" type="ORF">METBIDRAFT_22111</name>
</gene>
<dbReference type="Proteomes" id="UP000092555">
    <property type="component" value="Unassembled WGS sequence"/>
</dbReference>
<dbReference type="GeneID" id="30028117"/>
<comment type="caution">
    <text evidence="1">The sequence shown here is derived from an EMBL/GenBank/DDBJ whole genome shotgun (WGS) entry which is preliminary data.</text>
</comment>